<protein>
    <submittedName>
        <fullName evidence="1">Uncharacterized protein</fullName>
    </submittedName>
</protein>
<gene>
    <name evidence="1" type="ORF">GCM10008905_08900</name>
</gene>
<keyword evidence="2" id="KW-1185">Reference proteome</keyword>
<evidence type="ECO:0000313" key="1">
    <source>
        <dbReference type="EMBL" id="GAA0720079.1"/>
    </source>
</evidence>
<sequence>MSRKKCILIFFVILMVFLLYINRNISEEKITLDIEKQIIRTLKKTHEINSQHTDVKTELYEDVLNKRFVLYSFNNPLVGYRHTGYAIYEIRHNNRFKRDGFGWNSSAFNVKHLGINQKTEVNTYLMVYGMNKANEKQIYEYTCGTEKKIIEFSGDYFLKKYPLDSVPISFRNINLE</sequence>
<dbReference type="Proteomes" id="UP001500339">
    <property type="component" value="Unassembled WGS sequence"/>
</dbReference>
<accession>A0ABP3TXY4</accession>
<comment type="caution">
    <text evidence="1">The sequence shown here is derived from an EMBL/GenBank/DDBJ whole genome shotgun (WGS) entry which is preliminary data.</text>
</comment>
<reference evidence="2" key="1">
    <citation type="journal article" date="2019" name="Int. J. Syst. Evol. Microbiol.">
        <title>The Global Catalogue of Microorganisms (GCM) 10K type strain sequencing project: providing services to taxonomists for standard genome sequencing and annotation.</title>
        <authorList>
            <consortium name="The Broad Institute Genomics Platform"/>
            <consortium name="The Broad Institute Genome Sequencing Center for Infectious Disease"/>
            <person name="Wu L."/>
            <person name="Ma J."/>
        </authorList>
    </citation>
    <scope>NUCLEOTIDE SEQUENCE [LARGE SCALE GENOMIC DNA]</scope>
    <source>
        <strain evidence="2">JCM 1405</strain>
    </source>
</reference>
<name>A0ABP3TXY4_9CLOT</name>
<organism evidence="1 2">
    <name type="scientific">Clostridium malenominatum</name>
    <dbReference type="NCBI Taxonomy" id="1539"/>
    <lineage>
        <taxon>Bacteria</taxon>
        <taxon>Bacillati</taxon>
        <taxon>Bacillota</taxon>
        <taxon>Clostridia</taxon>
        <taxon>Eubacteriales</taxon>
        <taxon>Clostridiaceae</taxon>
        <taxon>Clostridium</taxon>
    </lineage>
</organism>
<dbReference type="RefSeq" id="WP_343767103.1">
    <property type="nucleotide sequence ID" value="NZ_BAAACF010000001.1"/>
</dbReference>
<proteinExistence type="predicted"/>
<evidence type="ECO:0000313" key="2">
    <source>
        <dbReference type="Proteomes" id="UP001500339"/>
    </source>
</evidence>
<dbReference type="EMBL" id="BAAACF010000001">
    <property type="protein sequence ID" value="GAA0720079.1"/>
    <property type="molecule type" value="Genomic_DNA"/>
</dbReference>